<evidence type="ECO:0000313" key="2">
    <source>
        <dbReference type="EMBL" id="PJZ24429.1"/>
    </source>
</evidence>
<dbReference type="InterPro" id="IPR046513">
    <property type="entry name" value="DUF6691"/>
</dbReference>
<keyword evidence="1" id="KW-0812">Transmembrane</keyword>
<dbReference type="EMBL" id="NPDN01000008">
    <property type="protein sequence ID" value="PJZ24429.1"/>
    <property type="molecule type" value="Genomic_DNA"/>
</dbReference>
<gene>
    <name evidence="2" type="ORF">CH357_15230</name>
</gene>
<dbReference type="OrthoDB" id="9790409at2"/>
<protein>
    <recommendedName>
        <fullName evidence="4">YeeE/YedE family protein</fullName>
    </recommendedName>
</protein>
<keyword evidence="1" id="KW-0472">Membrane</keyword>
<evidence type="ECO:0008006" key="4">
    <source>
        <dbReference type="Google" id="ProtNLM"/>
    </source>
</evidence>
<evidence type="ECO:0000256" key="1">
    <source>
        <dbReference type="SAM" id="Phobius"/>
    </source>
</evidence>
<dbReference type="Pfam" id="PF20398">
    <property type="entry name" value="DUF6691"/>
    <property type="match status" value="1"/>
</dbReference>
<keyword evidence="1" id="KW-1133">Transmembrane helix</keyword>
<feature type="transmembrane region" description="Helical" evidence="1">
    <location>
        <begin position="81"/>
        <end position="98"/>
    </location>
</feature>
<feature type="transmembrane region" description="Helical" evidence="1">
    <location>
        <begin position="42"/>
        <end position="61"/>
    </location>
</feature>
<organism evidence="2 3">
    <name type="scientific">Leptospira hartskeerlii</name>
    <dbReference type="NCBI Taxonomy" id="2023177"/>
    <lineage>
        <taxon>Bacteria</taxon>
        <taxon>Pseudomonadati</taxon>
        <taxon>Spirochaetota</taxon>
        <taxon>Spirochaetia</taxon>
        <taxon>Leptospirales</taxon>
        <taxon>Leptospiraceae</taxon>
        <taxon>Leptospira</taxon>
    </lineage>
</organism>
<name>A0A2M9XA00_9LEPT</name>
<accession>A0A2M9XA00</accession>
<dbReference type="AlphaFoldDB" id="A0A2M9XA00"/>
<dbReference type="RefSeq" id="WP_100707632.1">
    <property type="nucleotide sequence ID" value="NZ_NPDL01000007.1"/>
</dbReference>
<evidence type="ECO:0000313" key="3">
    <source>
        <dbReference type="Proteomes" id="UP000232196"/>
    </source>
</evidence>
<sequence>MKYNIGALIVGLLFAVGLGLSGILQPANIIGFLDVFGKWNPTLLFTMAGAVGVHFITYKLIRKRKTPMFSKDWFIPTRQEITPALIIGSLIFGIGWGLGGYCPTVSVTTLASFETRPLIVFVSIILGMLLFWVLDKNTNLKSRLE</sequence>
<comment type="caution">
    <text evidence="2">The sequence shown here is derived from an EMBL/GenBank/DDBJ whole genome shotgun (WGS) entry which is preliminary data.</text>
</comment>
<proteinExistence type="predicted"/>
<dbReference type="Proteomes" id="UP000232196">
    <property type="component" value="Unassembled WGS sequence"/>
</dbReference>
<feature type="transmembrane region" description="Helical" evidence="1">
    <location>
        <begin position="118"/>
        <end position="134"/>
    </location>
</feature>
<reference evidence="2 3" key="1">
    <citation type="submission" date="2017-07" db="EMBL/GenBank/DDBJ databases">
        <title>Leptospira spp. isolated from tropical soils.</title>
        <authorList>
            <person name="Thibeaux R."/>
            <person name="Iraola G."/>
            <person name="Ferres I."/>
            <person name="Bierque E."/>
            <person name="Girault D."/>
            <person name="Soupe-Gilbert M.-E."/>
            <person name="Picardeau M."/>
            <person name="Goarant C."/>
        </authorList>
    </citation>
    <scope>NUCLEOTIDE SEQUENCE [LARGE SCALE GENOMIC DNA]</scope>
    <source>
        <strain evidence="2 3">MCA1-C-A1</strain>
    </source>
</reference>
<keyword evidence="3" id="KW-1185">Reference proteome</keyword>